<accession>A0ACC1SBW4</accession>
<keyword evidence="2" id="KW-1185">Reference proteome</keyword>
<organism evidence="1 2">
    <name type="scientific">Fusarium decemcellulare</name>
    <dbReference type="NCBI Taxonomy" id="57161"/>
    <lineage>
        <taxon>Eukaryota</taxon>
        <taxon>Fungi</taxon>
        <taxon>Dikarya</taxon>
        <taxon>Ascomycota</taxon>
        <taxon>Pezizomycotina</taxon>
        <taxon>Sordariomycetes</taxon>
        <taxon>Hypocreomycetidae</taxon>
        <taxon>Hypocreales</taxon>
        <taxon>Nectriaceae</taxon>
        <taxon>Fusarium</taxon>
        <taxon>Fusarium decemcellulare species complex</taxon>
    </lineage>
</organism>
<evidence type="ECO:0000313" key="2">
    <source>
        <dbReference type="Proteomes" id="UP001148629"/>
    </source>
</evidence>
<proteinExistence type="predicted"/>
<sequence length="320" mass="35366">MKLSTILCILPLAAAQCLSQRRSTSYPNTTGAHDCCCLTYKPSCTMNQERMFHIKLFYNRKQGITPEEFNHYWANGHAELTKPFLLRVGVYHSTPDFRDQGRVEGAPQILEFDGAAEFWVPTLETFQAMGQDPEYIGKIVPDEAKFIDQSTIRMIIGVDYIGIESQNAVMEHGLSAPISFDSIADRAEVVTIGGKAGVRTDLGTAINFVMFLEEREDAFFGPQPDPVVSTAHAETGRWAYESEQSWAEGLGWNNEPLVGPSSRWVDGEKYPDWTGGGAQIDAVVTQVWEQNGWRSHAWKCCCSDSVSLKGPVQQSGGGGA</sequence>
<reference evidence="1" key="1">
    <citation type="submission" date="2022-08" db="EMBL/GenBank/DDBJ databases">
        <title>Genome Sequence of Fusarium decemcellulare.</title>
        <authorList>
            <person name="Buettner E."/>
        </authorList>
    </citation>
    <scope>NUCLEOTIDE SEQUENCE</scope>
    <source>
        <strain evidence="1">Babe19</strain>
    </source>
</reference>
<evidence type="ECO:0000313" key="1">
    <source>
        <dbReference type="EMBL" id="KAJ3536341.1"/>
    </source>
</evidence>
<gene>
    <name evidence="1" type="ORF">NM208_g6764</name>
</gene>
<protein>
    <submittedName>
        <fullName evidence="1">Uncharacterized protein</fullName>
    </submittedName>
</protein>
<name>A0ACC1SBW4_9HYPO</name>
<dbReference type="EMBL" id="JANRMS010000650">
    <property type="protein sequence ID" value="KAJ3536341.1"/>
    <property type="molecule type" value="Genomic_DNA"/>
</dbReference>
<dbReference type="Proteomes" id="UP001148629">
    <property type="component" value="Unassembled WGS sequence"/>
</dbReference>
<comment type="caution">
    <text evidence="1">The sequence shown here is derived from an EMBL/GenBank/DDBJ whole genome shotgun (WGS) entry which is preliminary data.</text>
</comment>